<sequence length="280" mass="32292">MKSAAFHNTIVVFDSDCDVYNSTHVCLPGHRVPRQFKFRTKASSSSITIEFPHPSKYFGLIFSVVVSSSYRMKEYHNAYIQCQYYSKDGSQKFSICPIMRNREITNLSLDHIFLWLSPLSCVFDNKTVFEFCVITDSWEHDDAYSLEECGICPIYYSELPTIAASVNLSRDLESVIASELSEMFGSDLNESMQFESESIERYVDHDDNERELGNEIDESIEICDEKESTCIQKNQQDSDLNEKCSYSSYDSLMDQFVKTDVQNVAEIWILVTVTTFSFPW</sequence>
<dbReference type="EMBL" id="DF973540">
    <property type="protein sequence ID" value="GAU33919.1"/>
    <property type="molecule type" value="Genomic_DNA"/>
</dbReference>
<reference evidence="2" key="1">
    <citation type="journal article" date="2017" name="Front. Plant Sci.">
        <title>Climate Clever Clovers: New Paradigm to Reduce the Environmental Footprint of Ruminants by Breeding Low Methanogenic Forages Utilizing Haplotype Variation.</title>
        <authorList>
            <person name="Kaur P."/>
            <person name="Appels R."/>
            <person name="Bayer P.E."/>
            <person name="Keeble-Gagnere G."/>
            <person name="Wang J."/>
            <person name="Hirakawa H."/>
            <person name="Shirasawa K."/>
            <person name="Vercoe P."/>
            <person name="Stefanova K."/>
            <person name="Durmic Z."/>
            <person name="Nichols P."/>
            <person name="Revell C."/>
            <person name="Isobe S.N."/>
            <person name="Edwards D."/>
            <person name="Erskine W."/>
        </authorList>
    </citation>
    <scope>NUCLEOTIDE SEQUENCE [LARGE SCALE GENOMIC DNA]</scope>
    <source>
        <strain evidence="2">cv. Daliak</strain>
    </source>
</reference>
<protein>
    <submittedName>
        <fullName evidence="1">Uncharacterized protein</fullName>
    </submittedName>
</protein>
<proteinExistence type="predicted"/>
<organism evidence="1 2">
    <name type="scientific">Trifolium subterraneum</name>
    <name type="common">Subterranean clover</name>
    <dbReference type="NCBI Taxonomy" id="3900"/>
    <lineage>
        <taxon>Eukaryota</taxon>
        <taxon>Viridiplantae</taxon>
        <taxon>Streptophyta</taxon>
        <taxon>Embryophyta</taxon>
        <taxon>Tracheophyta</taxon>
        <taxon>Spermatophyta</taxon>
        <taxon>Magnoliopsida</taxon>
        <taxon>eudicotyledons</taxon>
        <taxon>Gunneridae</taxon>
        <taxon>Pentapetalae</taxon>
        <taxon>rosids</taxon>
        <taxon>fabids</taxon>
        <taxon>Fabales</taxon>
        <taxon>Fabaceae</taxon>
        <taxon>Papilionoideae</taxon>
        <taxon>50 kb inversion clade</taxon>
        <taxon>NPAAA clade</taxon>
        <taxon>Hologalegina</taxon>
        <taxon>IRL clade</taxon>
        <taxon>Trifolieae</taxon>
        <taxon>Trifolium</taxon>
    </lineage>
</organism>
<keyword evidence="2" id="KW-1185">Reference proteome</keyword>
<dbReference type="OrthoDB" id="10469597at2759"/>
<evidence type="ECO:0000313" key="2">
    <source>
        <dbReference type="Proteomes" id="UP000242715"/>
    </source>
</evidence>
<evidence type="ECO:0000313" key="1">
    <source>
        <dbReference type="EMBL" id="GAU33919.1"/>
    </source>
</evidence>
<gene>
    <name evidence="1" type="ORF">TSUD_357180</name>
</gene>
<dbReference type="AlphaFoldDB" id="A0A2Z6NQQ7"/>
<name>A0A2Z6NQQ7_TRISU</name>
<dbReference type="Proteomes" id="UP000242715">
    <property type="component" value="Unassembled WGS sequence"/>
</dbReference>
<accession>A0A2Z6NQQ7</accession>